<feature type="transmembrane region" description="Helical" evidence="1">
    <location>
        <begin position="93"/>
        <end position="115"/>
    </location>
</feature>
<evidence type="ECO:0000313" key="2">
    <source>
        <dbReference type="EMBL" id="GMS90056.1"/>
    </source>
</evidence>
<proteinExistence type="predicted"/>
<name>A0AAV5T393_9BILA</name>
<keyword evidence="1" id="KW-1133">Transmembrane helix</keyword>
<sequence length="156" mass="17915">KELRNPFNLVLGVMCLSTVVPLVVRVSLLYRQLFFIGRCSIEKMTYSLALHMFVEFNCWAPFRALYTWLAAILTLMRYRSLRSKGRWEASYPLVFISMTLLASFCGVAGIPLFLFQEIQYRPVDVICPVDTELFDSHMTIPLPGLSFSMVDNNCLV</sequence>
<organism evidence="2 3">
    <name type="scientific">Pristionchus entomophagus</name>
    <dbReference type="NCBI Taxonomy" id="358040"/>
    <lineage>
        <taxon>Eukaryota</taxon>
        <taxon>Metazoa</taxon>
        <taxon>Ecdysozoa</taxon>
        <taxon>Nematoda</taxon>
        <taxon>Chromadorea</taxon>
        <taxon>Rhabditida</taxon>
        <taxon>Rhabditina</taxon>
        <taxon>Diplogasteromorpha</taxon>
        <taxon>Diplogasteroidea</taxon>
        <taxon>Neodiplogasteridae</taxon>
        <taxon>Pristionchus</taxon>
    </lineage>
</organism>
<keyword evidence="1" id="KW-0472">Membrane</keyword>
<comment type="caution">
    <text evidence="2">The sequence shown here is derived from an EMBL/GenBank/DDBJ whole genome shotgun (WGS) entry which is preliminary data.</text>
</comment>
<keyword evidence="1" id="KW-0812">Transmembrane</keyword>
<protein>
    <recommendedName>
        <fullName evidence="4">G protein-coupled receptor</fullName>
    </recommendedName>
</protein>
<feature type="non-terminal residue" evidence="2">
    <location>
        <position position="156"/>
    </location>
</feature>
<feature type="transmembrane region" description="Helical" evidence="1">
    <location>
        <begin position="48"/>
        <end position="73"/>
    </location>
</feature>
<evidence type="ECO:0008006" key="4">
    <source>
        <dbReference type="Google" id="ProtNLM"/>
    </source>
</evidence>
<reference evidence="2" key="1">
    <citation type="submission" date="2023-10" db="EMBL/GenBank/DDBJ databases">
        <title>Genome assembly of Pristionchus species.</title>
        <authorList>
            <person name="Yoshida K."/>
            <person name="Sommer R.J."/>
        </authorList>
    </citation>
    <scope>NUCLEOTIDE SEQUENCE</scope>
    <source>
        <strain evidence="2">RS0144</strain>
    </source>
</reference>
<dbReference type="PANTHER" id="PTHR46273:SF14">
    <property type="entry name" value="G-PROTEIN COUPLED RECEPTOR DMSR-1"/>
    <property type="match status" value="1"/>
</dbReference>
<dbReference type="GO" id="GO:0008528">
    <property type="term" value="F:G protein-coupled peptide receptor activity"/>
    <property type="evidence" value="ECO:0007669"/>
    <property type="project" value="TreeGrafter"/>
</dbReference>
<evidence type="ECO:0000256" key="1">
    <source>
        <dbReference type="SAM" id="Phobius"/>
    </source>
</evidence>
<gene>
    <name evidence="2" type="ORF">PENTCL1PPCAC_12231</name>
</gene>
<dbReference type="PANTHER" id="PTHR46273">
    <property type="entry name" value="MYOSUPPRESSIN RECEPTOR 1, ISOFORM B-RELATED"/>
    <property type="match status" value="1"/>
</dbReference>
<feature type="transmembrane region" description="Helical" evidence="1">
    <location>
        <begin position="6"/>
        <end position="28"/>
    </location>
</feature>
<dbReference type="InterPro" id="IPR053219">
    <property type="entry name" value="GPCR_Dmsr-1"/>
</dbReference>
<dbReference type="AlphaFoldDB" id="A0AAV5T393"/>
<accession>A0AAV5T393</accession>
<dbReference type="EMBL" id="BTSX01000003">
    <property type="protein sequence ID" value="GMS90056.1"/>
    <property type="molecule type" value="Genomic_DNA"/>
</dbReference>
<dbReference type="Proteomes" id="UP001432027">
    <property type="component" value="Unassembled WGS sequence"/>
</dbReference>
<feature type="non-terminal residue" evidence="2">
    <location>
        <position position="1"/>
    </location>
</feature>
<dbReference type="GO" id="GO:0005886">
    <property type="term" value="C:plasma membrane"/>
    <property type="evidence" value="ECO:0007669"/>
    <property type="project" value="TreeGrafter"/>
</dbReference>
<evidence type="ECO:0000313" key="3">
    <source>
        <dbReference type="Proteomes" id="UP001432027"/>
    </source>
</evidence>
<keyword evidence="3" id="KW-1185">Reference proteome</keyword>